<feature type="domain" description="HTH araC/xylS-type" evidence="4">
    <location>
        <begin position="230"/>
        <end position="330"/>
    </location>
</feature>
<dbReference type="SMART" id="SM00342">
    <property type="entry name" value="HTH_ARAC"/>
    <property type="match status" value="1"/>
</dbReference>
<dbReference type="InterPro" id="IPR035418">
    <property type="entry name" value="AraC-bd_2"/>
</dbReference>
<dbReference type="PANTHER" id="PTHR46796">
    <property type="entry name" value="HTH-TYPE TRANSCRIPTIONAL ACTIVATOR RHAS-RELATED"/>
    <property type="match status" value="1"/>
</dbReference>
<evidence type="ECO:0000256" key="3">
    <source>
        <dbReference type="ARBA" id="ARBA00023163"/>
    </source>
</evidence>
<evidence type="ECO:0000256" key="2">
    <source>
        <dbReference type="ARBA" id="ARBA00023125"/>
    </source>
</evidence>
<dbReference type="InterPro" id="IPR018060">
    <property type="entry name" value="HTH_AraC"/>
</dbReference>
<accession>A0A6L8LPI2</accession>
<evidence type="ECO:0000256" key="1">
    <source>
        <dbReference type="ARBA" id="ARBA00023015"/>
    </source>
</evidence>
<dbReference type="EMBL" id="WWEN01000012">
    <property type="protein sequence ID" value="MYM57533.1"/>
    <property type="molecule type" value="Genomic_DNA"/>
</dbReference>
<evidence type="ECO:0000313" key="5">
    <source>
        <dbReference type="EMBL" id="MYM57533.1"/>
    </source>
</evidence>
<keyword evidence="3" id="KW-0804">Transcription</keyword>
<dbReference type="Pfam" id="PF12833">
    <property type="entry name" value="HTH_18"/>
    <property type="match status" value="1"/>
</dbReference>
<evidence type="ECO:0000259" key="4">
    <source>
        <dbReference type="PROSITE" id="PS01124"/>
    </source>
</evidence>
<dbReference type="Proteomes" id="UP000479043">
    <property type="component" value="Unassembled WGS sequence"/>
</dbReference>
<keyword evidence="1" id="KW-0805">Transcription regulation</keyword>
<keyword evidence="2" id="KW-0238">DNA-binding</keyword>
<dbReference type="Pfam" id="PF14525">
    <property type="entry name" value="AraC_binding_2"/>
    <property type="match status" value="1"/>
</dbReference>
<dbReference type="SUPFAM" id="SSF46689">
    <property type="entry name" value="Homeodomain-like"/>
    <property type="match status" value="2"/>
</dbReference>
<reference evidence="5 6" key="1">
    <citation type="submission" date="2020-01" db="EMBL/GenBank/DDBJ databases">
        <authorList>
            <person name="Chen S."/>
        </authorList>
    </citation>
    <scope>NUCLEOTIDE SEQUENCE [LARGE SCALE GENOMIC DNA]</scope>
    <source>
        <strain evidence="5 6">GS-10</strain>
    </source>
</reference>
<dbReference type="PROSITE" id="PS01124">
    <property type="entry name" value="HTH_ARAC_FAMILY_2"/>
    <property type="match status" value="1"/>
</dbReference>
<gene>
    <name evidence="5" type="ORF">GR167_19610</name>
</gene>
<dbReference type="InterPro" id="IPR009057">
    <property type="entry name" value="Homeodomain-like_sf"/>
</dbReference>
<sequence>MEMFQTAQGGDSLPLAGHPLFHSADLDEARDAVAQVYCDHHLDVMGKHGFAARHNRLPGSALSINVMTYSAKTMIAPGALERFYLFQLPIRGHASISNGDARYVIGGGSSGVLNPDADTCMIWSEDCVQVMLQIEKRALMETARAELGLPSGTPLRFSGANDMRGAEGRSFLGLLHYVMAEAERGGVVLGGDTLLGKQLERTLMVGLLQTQAHGLPAACGERGPMPRSVRRAEGFMRENLRSPIMIEDIARAAGTSTRALQSAFRDRHGRSPMAFLREMRLERAWEELSNPSRHTSVTEVATDLGFFHLGRFAEQYRKKFGCTPVETLRAALD</sequence>
<keyword evidence="6" id="KW-1185">Reference proteome</keyword>
<protein>
    <submittedName>
        <fullName evidence="5">Helix-turn-helix domain-containing protein</fullName>
    </submittedName>
</protein>
<dbReference type="GO" id="GO:0003700">
    <property type="term" value="F:DNA-binding transcription factor activity"/>
    <property type="evidence" value="ECO:0007669"/>
    <property type="project" value="InterPro"/>
</dbReference>
<dbReference type="AlphaFoldDB" id="A0A6L8LPI2"/>
<dbReference type="RefSeq" id="WP_160975437.1">
    <property type="nucleotide sequence ID" value="NZ_WWEN01000012.1"/>
</dbReference>
<dbReference type="InterPro" id="IPR050204">
    <property type="entry name" value="AraC_XylS_family_regulators"/>
</dbReference>
<comment type="caution">
    <text evidence="5">The sequence shown here is derived from an EMBL/GenBank/DDBJ whole genome shotgun (WGS) entry which is preliminary data.</text>
</comment>
<evidence type="ECO:0000313" key="6">
    <source>
        <dbReference type="Proteomes" id="UP000479043"/>
    </source>
</evidence>
<name>A0A6L8LPI2_9RHOB</name>
<dbReference type="Gene3D" id="1.10.10.60">
    <property type="entry name" value="Homeodomain-like"/>
    <property type="match status" value="1"/>
</dbReference>
<dbReference type="GO" id="GO:0043565">
    <property type="term" value="F:sequence-specific DNA binding"/>
    <property type="evidence" value="ECO:0007669"/>
    <property type="project" value="InterPro"/>
</dbReference>
<organism evidence="5 6">
    <name type="scientific">Thalassovita mangrovi</name>
    <dbReference type="NCBI Taxonomy" id="2692236"/>
    <lineage>
        <taxon>Bacteria</taxon>
        <taxon>Pseudomonadati</taxon>
        <taxon>Pseudomonadota</taxon>
        <taxon>Alphaproteobacteria</taxon>
        <taxon>Rhodobacterales</taxon>
        <taxon>Roseobacteraceae</taxon>
        <taxon>Thalassovita</taxon>
    </lineage>
</organism>
<proteinExistence type="predicted"/>